<sequence>MIVSGSSIAVVNCSPCGGRQRAVPVLLSVGYSSCHWCQ</sequence>
<evidence type="ECO:0000313" key="1">
    <source>
        <dbReference type="EMBL" id="MQS99212.1"/>
    </source>
</evidence>
<name>A0A646KAI2_STRJU</name>
<protein>
    <submittedName>
        <fullName evidence="1">DUF255 domain-containing protein</fullName>
    </submittedName>
</protein>
<dbReference type="EMBL" id="VCLA01000023">
    <property type="protein sequence ID" value="MQS99212.1"/>
    <property type="molecule type" value="Genomic_DNA"/>
</dbReference>
<keyword evidence="2" id="KW-1185">Reference proteome</keyword>
<evidence type="ECO:0000313" key="2">
    <source>
        <dbReference type="Proteomes" id="UP000419138"/>
    </source>
</evidence>
<accession>A0A646KAI2</accession>
<dbReference type="Proteomes" id="UP000419138">
    <property type="component" value="Unassembled WGS sequence"/>
</dbReference>
<dbReference type="AlphaFoldDB" id="A0A646KAI2"/>
<gene>
    <name evidence="1" type="ORF">FF041_03050</name>
</gene>
<dbReference type="OrthoDB" id="9762614at2"/>
<proteinExistence type="predicted"/>
<reference evidence="1 2" key="1">
    <citation type="submission" date="2019-05" db="EMBL/GenBank/DDBJ databases">
        <title>Comparative genomics and metabolomics analyses of clavulanic acid producing Streptomyces species provides insight into specialized metabolism and evolution of beta-lactam biosynthetic gene clusters.</title>
        <authorList>
            <person name="Moore M.A."/>
            <person name="Cruz-Morales P."/>
            <person name="Barona Gomez F."/>
            <person name="Kapil T."/>
        </authorList>
    </citation>
    <scope>NUCLEOTIDE SEQUENCE [LARGE SCALE GENOMIC DNA]</scope>
    <source>
        <strain evidence="1 2">NRRL 5741</strain>
    </source>
</reference>
<organism evidence="1 2">
    <name type="scientific">Streptomyces jumonjinensis</name>
    <dbReference type="NCBI Taxonomy" id="1945"/>
    <lineage>
        <taxon>Bacteria</taxon>
        <taxon>Bacillati</taxon>
        <taxon>Actinomycetota</taxon>
        <taxon>Actinomycetes</taxon>
        <taxon>Kitasatosporales</taxon>
        <taxon>Streptomycetaceae</taxon>
        <taxon>Streptomyces</taxon>
    </lineage>
</organism>
<comment type="caution">
    <text evidence="1">The sequence shown here is derived from an EMBL/GenBank/DDBJ whole genome shotgun (WGS) entry which is preliminary data.</text>
</comment>